<name>A0ABW2AJY4_9MICO</name>
<sequence length="79" mass="8634">MAILNRASAALDAACLSASAERSIIDAFRMRETEGYEAGNEALRRWLQRPGSQPGHLITMAAEFPKAHAAIRRGLEILL</sequence>
<keyword evidence="2" id="KW-1185">Reference proteome</keyword>
<dbReference type="RefSeq" id="WP_382403764.1">
    <property type="nucleotide sequence ID" value="NZ_JBHSWH010000001.1"/>
</dbReference>
<comment type="caution">
    <text evidence="1">The sequence shown here is derived from an EMBL/GenBank/DDBJ whole genome shotgun (WGS) entry which is preliminary data.</text>
</comment>
<reference evidence="2" key="1">
    <citation type="journal article" date="2019" name="Int. J. Syst. Evol. Microbiol.">
        <title>The Global Catalogue of Microorganisms (GCM) 10K type strain sequencing project: providing services to taxonomists for standard genome sequencing and annotation.</title>
        <authorList>
            <consortium name="The Broad Institute Genomics Platform"/>
            <consortium name="The Broad Institute Genome Sequencing Center for Infectious Disease"/>
            <person name="Wu L."/>
            <person name="Ma J."/>
        </authorList>
    </citation>
    <scope>NUCLEOTIDE SEQUENCE [LARGE SCALE GENOMIC DNA]</scope>
    <source>
        <strain evidence="2">CCUG 58127</strain>
    </source>
</reference>
<evidence type="ECO:0000313" key="2">
    <source>
        <dbReference type="Proteomes" id="UP001596298"/>
    </source>
</evidence>
<proteinExistence type="predicted"/>
<gene>
    <name evidence="1" type="ORF">ACFQDH_18000</name>
</gene>
<organism evidence="1 2">
    <name type="scientific">Flexivirga alba</name>
    <dbReference type="NCBI Taxonomy" id="702742"/>
    <lineage>
        <taxon>Bacteria</taxon>
        <taxon>Bacillati</taxon>
        <taxon>Actinomycetota</taxon>
        <taxon>Actinomycetes</taxon>
        <taxon>Micrococcales</taxon>
        <taxon>Dermacoccaceae</taxon>
        <taxon>Flexivirga</taxon>
    </lineage>
</organism>
<dbReference type="EMBL" id="JBHSWH010000001">
    <property type="protein sequence ID" value="MFC6707095.1"/>
    <property type="molecule type" value="Genomic_DNA"/>
</dbReference>
<evidence type="ECO:0008006" key="3">
    <source>
        <dbReference type="Google" id="ProtNLM"/>
    </source>
</evidence>
<evidence type="ECO:0000313" key="1">
    <source>
        <dbReference type="EMBL" id="MFC6707095.1"/>
    </source>
</evidence>
<dbReference type="Proteomes" id="UP001596298">
    <property type="component" value="Unassembled WGS sequence"/>
</dbReference>
<protein>
    <recommendedName>
        <fullName evidence="3">DUF222 domain-containing protein</fullName>
    </recommendedName>
</protein>
<accession>A0ABW2AJY4</accession>